<organism evidence="2 3">
    <name type="scientific">Helobdella robusta</name>
    <name type="common">Californian leech</name>
    <dbReference type="NCBI Taxonomy" id="6412"/>
    <lineage>
        <taxon>Eukaryota</taxon>
        <taxon>Metazoa</taxon>
        <taxon>Spiralia</taxon>
        <taxon>Lophotrochozoa</taxon>
        <taxon>Annelida</taxon>
        <taxon>Clitellata</taxon>
        <taxon>Hirudinea</taxon>
        <taxon>Rhynchobdellida</taxon>
        <taxon>Glossiphoniidae</taxon>
        <taxon>Helobdella</taxon>
    </lineage>
</organism>
<dbReference type="Proteomes" id="UP000015101">
    <property type="component" value="Unassembled WGS sequence"/>
</dbReference>
<name>T1EXH6_HELRO</name>
<dbReference type="RefSeq" id="XP_009031250.1">
    <property type="nucleotide sequence ID" value="XM_009033002.1"/>
</dbReference>
<reference evidence="3" key="1">
    <citation type="submission" date="2012-12" db="EMBL/GenBank/DDBJ databases">
        <authorList>
            <person name="Hellsten U."/>
            <person name="Grimwood J."/>
            <person name="Chapman J.A."/>
            <person name="Shapiro H."/>
            <person name="Aerts A."/>
            <person name="Otillar R.P."/>
            <person name="Terry A.Y."/>
            <person name="Boore J.L."/>
            <person name="Simakov O."/>
            <person name="Marletaz F."/>
            <person name="Cho S.-J."/>
            <person name="Edsinger-Gonzales E."/>
            <person name="Havlak P."/>
            <person name="Kuo D.-H."/>
            <person name="Larsson T."/>
            <person name="Lv J."/>
            <person name="Arendt D."/>
            <person name="Savage R."/>
            <person name="Osoegawa K."/>
            <person name="de Jong P."/>
            <person name="Lindberg D.R."/>
            <person name="Seaver E.C."/>
            <person name="Weisblat D.A."/>
            <person name="Putnam N.H."/>
            <person name="Grigoriev I.V."/>
            <person name="Rokhsar D.S."/>
        </authorList>
    </citation>
    <scope>NUCLEOTIDE SEQUENCE</scope>
</reference>
<keyword evidence="3" id="KW-1185">Reference proteome</keyword>
<protein>
    <submittedName>
        <fullName evidence="1 2">Uncharacterized protein</fullName>
    </submittedName>
</protein>
<dbReference type="GeneID" id="20201276"/>
<proteinExistence type="predicted"/>
<dbReference type="AlphaFoldDB" id="T1EXH6"/>
<dbReference type="EMBL" id="AMQM01002218">
    <property type="status" value="NOT_ANNOTATED_CDS"/>
    <property type="molecule type" value="Genomic_DNA"/>
</dbReference>
<dbReference type="InParanoid" id="T1EXH6"/>
<evidence type="ECO:0000313" key="1">
    <source>
        <dbReference type="EMBL" id="ESN90294.1"/>
    </source>
</evidence>
<dbReference type="EnsemblMetazoa" id="HelroT165941">
    <property type="protein sequence ID" value="HelroP165941"/>
    <property type="gene ID" value="HelroG165941"/>
</dbReference>
<dbReference type="KEGG" id="hro:HELRODRAFT_165941"/>
<reference evidence="2" key="3">
    <citation type="submission" date="2015-06" db="UniProtKB">
        <authorList>
            <consortium name="EnsemblMetazoa"/>
        </authorList>
    </citation>
    <scope>IDENTIFICATION</scope>
</reference>
<evidence type="ECO:0000313" key="3">
    <source>
        <dbReference type="Proteomes" id="UP000015101"/>
    </source>
</evidence>
<dbReference type="HOGENOM" id="CLU_1416586_0_0_1"/>
<reference evidence="1 3" key="2">
    <citation type="journal article" date="2013" name="Nature">
        <title>Insights into bilaterian evolution from three spiralian genomes.</title>
        <authorList>
            <person name="Simakov O."/>
            <person name="Marletaz F."/>
            <person name="Cho S.J."/>
            <person name="Edsinger-Gonzales E."/>
            <person name="Havlak P."/>
            <person name="Hellsten U."/>
            <person name="Kuo D.H."/>
            <person name="Larsson T."/>
            <person name="Lv J."/>
            <person name="Arendt D."/>
            <person name="Savage R."/>
            <person name="Osoegawa K."/>
            <person name="de Jong P."/>
            <person name="Grimwood J."/>
            <person name="Chapman J.A."/>
            <person name="Shapiro H."/>
            <person name="Aerts A."/>
            <person name="Otillar R.P."/>
            <person name="Terry A.Y."/>
            <person name="Boore J.L."/>
            <person name="Grigoriev I.V."/>
            <person name="Lindberg D.R."/>
            <person name="Seaver E.C."/>
            <person name="Weisblat D.A."/>
            <person name="Putnam N.H."/>
            <person name="Rokhsar D.S."/>
        </authorList>
    </citation>
    <scope>NUCLEOTIDE SEQUENCE</scope>
</reference>
<gene>
    <name evidence="2" type="primary">20201276</name>
    <name evidence="1" type="ORF">HELRODRAFT_165941</name>
</gene>
<sequence>MSSRHFFEQAEPGDINDFFVGFCVEVQKMLGKPDLDMKHEDLYLDNRKLFKIIIKYGSLCVRSQSLHCQDQMYFTLNRFTAQITWMPEINPNRIPDGLRNKFGSIESPTYLSVQCDESLTLTLPITNEDDDGDNNVTLELKHIFNPLAMVTGTFKYKNGFYSVAPGGSKTSQEATDALTFSFHGSVHLVEKK</sequence>
<accession>T1EXH6</accession>
<dbReference type="CTD" id="20201276"/>
<dbReference type="EMBL" id="KB097753">
    <property type="protein sequence ID" value="ESN90294.1"/>
    <property type="molecule type" value="Genomic_DNA"/>
</dbReference>
<evidence type="ECO:0000313" key="2">
    <source>
        <dbReference type="EnsemblMetazoa" id="HelroP165941"/>
    </source>
</evidence>